<accession>A0ACC1T5Z9</accession>
<gene>
    <name evidence="1" type="ORF">NM688_g3388</name>
</gene>
<reference evidence="1" key="1">
    <citation type="submission" date="2022-07" db="EMBL/GenBank/DDBJ databases">
        <title>Genome Sequence of Phlebia brevispora.</title>
        <authorList>
            <person name="Buettner E."/>
        </authorList>
    </citation>
    <scope>NUCLEOTIDE SEQUENCE</scope>
    <source>
        <strain evidence="1">MPL23</strain>
    </source>
</reference>
<name>A0ACC1T5Z9_9APHY</name>
<evidence type="ECO:0000313" key="2">
    <source>
        <dbReference type="Proteomes" id="UP001148662"/>
    </source>
</evidence>
<sequence>MFEMGARLCLIADNNHGPMNPTAMLSRTILLAIRLLPTLVLGFTHGALGFANPTAAQWRALNGTVGGRLHATVPFELPCFSTFNRRPTNPDPATCAVIQQNYTDPDFRIRYFGAYMISQWETCQSTGAGCLLDDTNPSNPLAFEGTDCQLGNLASYHINVASVTDIQAALAFSLTTGVRLSVKSHGHDYKGRSSGKGTLGLWLASLNSIAYEPAFIPEECNHSYTSITIGPGARLADVYTFADEHNATFIGGYHQTIGSGFFLGGGHSILSPVFGLGVDRVVQLKIVTPDGQFRVANECQNSDLFWALRGGGGSAFGVVTELSLRVEPKVTLQAAIIRFSGNISTIGDWYALTVENSLQWGNDGWGGHILGTGLIHVNPKLNNTEAQASMQPAIDFAISHGGSGIIDELPSWNSFFTKYVTTAEAAVGPEVMLGTRLLPKTLFETSSGRTNLSNAIRNVLPFANPYIVAGTPLLFSYVEGSTSVTPAWRSALWHFGLKGQFLFNSTVEGRASEYTAVNEHIQVFRDMSPGSGAYFIVGNASRLDSPPVMFSAPFKASRLATQVLAALLLGYADDVLGSASPSVAEWNALNATVGGRLHITVPFELPCFSEFNGQPAIPEPAVCAAIQQNYTDPDFRIRHFGAYMISQWETCQTTGAGCLLDDTNPSNPVAFGGTNCQLGNLASYHINVSSVTDIQAAFAFSRSTGLADLNSIAYAPDFIPKACNGPYTTITIGPGARLADVYAFADEHNATFIGGYHQTIGSGYFLGGGHSILSPVFGLGVDRVVQLKVVTPDGHFRIANDCQNSDLFWALRGGGGSAFGVVTELSLRVEPRVTLQAAIIRFSGNMSTIGDWYELTVDNSLQWGYEGWGGHIQSTGLIHVNPKLNNSEAQSSMQSAIDFAVSRGGSGFIDELPSWNAFFTKYVTTAEAPVGPEIVLASRLLPKALFETAQNRVNLSNTIRNVLPFSNPYIVVGTPLLFPYVEGSTSVTPAWRTALWHLNVKGQFFFNSTAEERVSQYATVSQHIQPFRDISPGSGAYFNEGDVYEPDHEYSYWGDNYPRLLEVKHKYDPHHLMDCWQCLGWRGTNDSLYSCYLQMLRKAMLRAFVIKGQYQHLVRKPSNQKISRYSYASNDATVSQLPTNKFAMSARAFPLAVHIVCALLLSYADGALGSGAPSTAEWNALNATVGGRLHATLPVELPCFSTFNGHPIGPNPTTCATIQQNYTDADFRIQHFGTYMDSQWQTCQTTGAGCLLDATNPSNPLAFNGTNCQLGNLPSYHIDVSTAADVQSAFAFSRSTGVKLSVKSHGHDYKGRSSGNGTLGLWLADLTSMAYEPDFTPEACNGTYTTITIGPGARLADVYAFADQHNATFIGGYHQTIGSGYFLGGGHSVLSPNFGLGVDRVVQLKVVTPDGQFRVANECQNSDLFWALRGGGGSAFGVLTELSLRVEPRVTLQAAIITISGNLSTIGDWYELAVEKSLQWGYEGWGGHILGNSLIHVNPKLNNSEAQASMQPAIDFAVSHGGAGFIDELPSWNAFFTKYVTSVEVAVGTETTVSSRLLPTTLFETPESRANLSNAIRNVLPFASPYIVVGTPLLFPYVEGSTSVTPAWRTSLWHFILTGEIFFNSTVADRVSAYAAMSQHIQPFRDMSPGSGSYFVSVAYLASADTNPDVPQNEGDVYEPDYEYSYWGDNYPRLLEVKHKYDPDHLMDCWQCVGWKGANDPQYSCYVSV</sequence>
<organism evidence="1 2">
    <name type="scientific">Phlebia brevispora</name>
    <dbReference type="NCBI Taxonomy" id="194682"/>
    <lineage>
        <taxon>Eukaryota</taxon>
        <taxon>Fungi</taxon>
        <taxon>Dikarya</taxon>
        <taxon>Basidiomycota</taxon>
        <taxon>Agaricomycotina</taxon>
        <taxon>Agaricomycetes</taxon>
        <taxon>Polyporales</taxon>
        <taxon>Meruliaceae</taxon>
        <taxon>Phlebia</taxon>
    </lineage>
</organism>
<dbReference type="Proteomes" id="UP001148662">
    <property type="component" value="Unassembled WGS sequence"/>
</dbReference>
<keyword evidence="2" id="KW-1185">Reference proteome</keyword>
<dbReference type="EMBL" id="JANHOG010000488">
    <property type="protein sequence ID" value="KAJ3553878.1"/>
    <property type="molecule type" value="Genomic_DNA"/>
</dbReference>
<evidence type="ECO:0000313" key="1">
    <source>
        <dbReference type="EMBL" id="KAJ3553878.1"/>
    </source>
</evidence>
<comment type="caution">
    <text evidence="1">The sequence shown here is derived from an EMBL/GenBank/DDBJ whole genome shotgun (WGS) entry which is preliminary data.</text>
</comment>
<protein>
    <submittedName>
        <fullName evidence="1">Uncharacterized protein</fullName>
    </submittedName>
</protein>
<proteinExistence type="predicted"/>